<keyword evidence="1" id="KW-0732">Signal</keyword>
<gene>
    <name evidence="2" type="ordered locus">THA_923</name>
</gene>
<sequence>MKKFLSFLILLSISISLAQDLPIIKLDTLEKNSFSLIAEENLDAVFIPKIDNLFLFLSSKVLNYNDISLIQFGVGYEGLIINPYLLVSFGQSGKNNQTYESSVSSTSTDYSYDSQASFGILFGGEYDILSNKMSFIVSYDNITQTFTSNDVIYKISTYYTSDENGKQTGWKVSSGKNTISLVSEIPFSIYNINFSGLIAYIYTNKNEFASKIEDDEEIYNFNYNKRGNYFGITPKINFEAENIYFKIGIPFEYENSNYSAKITNTSTMVNSKYPEFLVEESFESTTNLYLYFSIDSSLTNKISLNAELLMNVISYNIKEENNYQYKDLTNIDLENFNKNSTDTTVTKTQNVNAKNYYKPSIYSTFTLTFNLTQNLTLSTTIDQSFLSDILLGKVIPYIISGNTWKVNAPFIKTTLKYNF</sequence>
<evidence type="ECO:0000313" key="3">
    <source>
        <dbReference type="Proteomes" id="UP000002453"/>
    </source>
</evidence>
<dbReference type="KEGG" id="taf:THA_923"/>
<dbReference type="Proteomes" id="UP000002453">
    <property type="component" value="Chromosome"/>
</dbReference>
<feature type="signal peptide" evidence="1">
    <location>
        <begin position="1"/>
        <end position="18"/>
    </location>
</feature>
<dbReference type="EMBL" id="CP001185">
    <property type="protein sequence ID" value="ACJ75382.1"/>
    <property type="molecule type" value="Genomic_DNA"/>
</dbReference>
<organism evidence="2 3">
    <name type="scientific">Thermosipho africanus (strain TCF52B)</name>
    <dbReference type="NCBI Taxonomy" id="484019"/>
    <lineage>
        <taxon>Bacteria</taxon>
        <taxon>Thermotogati</taxon>
        <taxon>Thermotogota</taxon>
        <taxon>Thermotogae</taxon>
        <taxon>Thermotogales</taxon>
        <taxon>Fervidobacteriaceae</taxon>
        <taxon>Thermosipho</taxon>
    </lineage>
</organism>
<accession>B7IH18</accession>
<protein>
    <recommendedName>
        <fullName evidence="4">DUF5723 domain-containing protein</fullName>
    </recommendedName>
</protein>
<dbReference type="HOGENOM" id="CLU_655414_0_0_0"/>
<proteinExistence type="predicted"/>
<evidence type="ECO:0000256" key="1">
    <source>
        <dbReference type="SAM" id="SignalP"/>
    </source>
</evidence>
<name>B7IH18_THEAB</name>
<feature type="chain" id="PRO_5002854531" description="DUF5723 domain-containing protein" evidence="1">
    <location>
        <begin position="19"/>
        <end position="419"/>
    </location>
</feature>
<reference evidence="2 3" key="1">
    <citation type="journal article" date="2009" name="J. Bacteriol.">
        <title>The genome of Thermosipho africanus TCF52B: lateral genetic connections to the Firmicutes and Archaea.</title>
        <authorList>
            <person name="Nesboe C.L."/>
            <person name="Bapteste E."/>
            <person name="Curtis B."/>
            <person name="Dahle H."/>
            <person name="Lopez P."/>
            <person name="Macleod D."/>
            <person name="Dlutek M."/>
            <person name="Bowman S."/>
            <person name="Zhaxybayeva O."/>
            <person name="Birkeland N.-K."/>
            <person name="Doolittle W.F."/>
        </authorList>
    </citation>
    <scope>NUCLEOTIDE SEQUENCE [LARGE SCALE GENOMIC DNA]</scope>
    <source>
        <strain evidence="2 3">TCF52B</strain>
    </source>
</reference>
<evidence type="ECO:0008006" key="4">
    <source>
        <dbReference type="Google" id="ProtNLM"/>
    </source>
</evidence>
<keyword evidence="3" id="KW-1185">Reference proteome</keyword>
<dbReference type="STRING" id="484019.THA_923"/>
<dbReference type="RefSeq" id="WP_012579881.1">
    <property type="nucleotide sequence ID" value="NC_011653.1"/>
</dbReference>
<dbReference type="AlphaFoldDB" id="B7IH18"/>
<evidence type="ECO:0000313" key="2">
    <source>
        <dbReference type="EMBL" id="ACJ75382.1"/>
    </source>
</evidence>